<dbReference type="InterPro" id="IPR053977">
    <property type="entry name" value="Rv2466c-like"/>
</dbReference>
<comment type="caution">
    <text evidence="1">The sequence shown here is derived from an EMBL/GenBank/DDBJ whole genome shotgun (WGS) entry which is preliminary data.</text>
</comment>
<dbReference type="SUPFAM" id="SSF52833">
    <property type="entry name" value="Thioredoxin-like"/>
    <property type="match status" value="1"/>
</dbReference>
<dbReference type="InterPro" id="IPR036249">
    <property type="entry name" value="Thioredoxin-like_sf"/>
</dbReference>
<dbReference type="EMBL" id="WJHE01000722">
    <property type="protein sequence ID" value="MST33780.1"/>
    <property type="molecule type" value="Genomic_DNA"/>
</dbReference>
<keyword evidence="2" id="KW-1185">Reference proteome</keyword>
<gene>
    <name evidence="1" type="ORF">GHK86_13770</name>
</gene>
<accession>A0ABW9QV88</accession>
<evidence type="ECO:0000313" key="2">
    <source>
        <dbReference type="Proteomes" id="UP000437736"/>
    </source>
</evidence>
<protein>
    <recommendedName>
        <fullName evidence="3">DSBA-like thioredoxin domain-containing protein</fullName>
    </recommendedName>
</protein>
<name>A0ABW9QV88_9ACTN</name>
<evidence type="ECO:0008006" key="3">
    <source>
        <dbReference type="Google" id="ProtNLM"/>
    </source>
</evidence>
<dbReference type="Gene3D" id="3.40.30.10">
    <property type="entry name" value="Glutaredoxin"/>
    <property type="match status" value="1"/>
</dbReference>
<dbReference type="Pfam" id="PF22234">
    <property type="entry name" value="Rv2466c-like"/>
    <property type="match status" value="1"/>
</dbReference>
<evidence type="ECO:0000313" key="1">
    <source>
        <dbReference type="EMBL" id="MST33780.1"/>
    </source>
</evidence>
<proteinExistence type="predicted"/>
<dbReference type="Proteomes" id="UP000437736">
    <property type="component" value="Unassembled WGS sequence"/>
</dbReference>
<sequence>MEYFFDPMCPWAYRTSRWIREVRRHVELDVTWRFFSLEEVNREDGKKHPWERAWSYGWSQMRVAALLRRDGAEAVDRWYAATGAAFFERGLPTFTPDGARAVLESIGVDPLRVDEALDDPTTGDEVLADHRACVERHGGHGVPTLVLDDGTALFGPVVLDPPEGQEAVRLWELVTAWRDFPTLFELRRPKTDAHVAAIGDAFRPYLDTRAWRTVERPAR</sequence>
<reference evidence="1 2" key="1">
    <citation type="submission" date="2019-11" db="EMBL/GenBank/DDBJ databases">
        <title>Acidiferrimicrobium australis gen. nov., sp. nov., an acidophilic and obligately heterotrophic, member of the Actinobacteria that catalyses dissimilatory oxido- reduction of iron isolated from metal-rich acidic water in Chile.</title>
        <authorList>
            <person name="Gonzalez D."/>
            <person name="Huber K."/>
            <person name="Hedrich S."/>
            <person name="Rojas-Villalobos C."/>
            <person name="Quatrini R."/>
            <person name="Dinamarca M.A."/>
            <person name="Schwarz A."/>
            <person name="Canales C."/>
            <person name="Nancucheo I."/>
        </authorList>
    </citation>
    <scope>NUCLEOTIDE SEQUENCE [LARGE SCALE GENOMIC DNA]</scope>
    <source>
        <strain evidence="1 2">USS-CCA1</strain>
    </source>
</reference>
<organism evidence="1 2">
    <name type="scientific">Acidiferrimicrobium australe</name>
    <dbReference type="NCBI Taxonomy" id="2664430"/>
    <lineage>
        <taxon>Bacteria</taxon>
        <taxon>Bacillati</taxon>
        <taxon>Actinomycetota</taxon>
        <taxon>Acidimicrobiia</taxon>
        <taxon>Acidimicrobiales</taxon>
        <taxon>Acidimicrobiaceae</taxon>
        <taxon>Acidiferrimicrobium</taxon>
    </lineage>
</organism>